<dbReference type="InterPro" id="IPR006091">
    <property type="entry name" value="Acyl-CoA_Oxase/DH_mid-dom"/>
</dbReference>
<dbReference type="InterPro" id="IPR046373">
    <property type="entry name" value="Acyl-CoA_Oxase/DH_mid-dom_sf"/>
</dbReference>
<dbReference type="Pfam" id="PF00441">
    <property type="entry name" value="Acyl-CoA_dh_1"/>
    <property type="match status" value="1"/>
</dbReference>
<sequence length="386" mass="42430">MKRQLFTPEHDAFRETVRTFLAKEVAPHYESWEKDGIVPREAWLAAGRQGLLGMAVPEEYGGGGIPDFRYSAVLAEEFTRAGAPGLALGLHNDIIGPYLTGLATEEQKRRWLPGFCTGEIITAIAMTEPGAGSDLQAIRTTAEDRGDHWLLNGSKTFISNGILADLVIVVARTTPEGGAHGLSLLVVERGMAGFERGRNLDKIGQKSQDTAELFFHDVRVPKDNLLGELNGAFIHLMTNLAQERMAIAVAAIAGAEHLLEITKEYVLGREAFGRPLAKLQHIRFEIAEMATECAVTRAFLDRCITEHAQGTLDAVHASMAKWWSTELQKRTADRCLQLHGGYGYMAEYPVARAFTDGRIQTIYGGTTEIMKEIIGRSLLDNPSRKA</sequence>
<evidence type="ECO:0000256" key="9">
    <source>
        <dbReference type="ARBA" id="ARBA00042660"/>
    </source>
</evidence>
<feature type="domain" description="Acyl-CoA dehydrogenase/oxidase C-terminal" evidence="11">
    <location>
        <begin position="236"/>
        <end position="379"/>
    </location>
</feature>
<dbReference type="InterPro" id="IPR050741">
    <property type="entry name" value="Acyl-CoA_dehydrogenase"/>
</dbReference>
<dbReference type="Gene3D" id="1.10.540.10">
    <property type="entry name" value="Acyl-CoA dehydrogenase/oxidase, N-terminal domain"/>
    <property type="match status" value="1"/>
</dbReference>
<evidence type="ECO:0000313" key="14">
    <source>
        <dbReference type="EMBL" id="MCK8678018.1"/>
    </source>
</evidence>
<keyword evidence="6 10" id="KW-0560">Oxidoreductase</keyword>
<dbReference type="InterPro" id="IPR013786">
    <property type="entry name" value="AcylCoA_DH/ox_N"/>
</dbReference>
<evidence type="ECO:0000256" key="2">
    <source>
        <dbReference type="ARBA" id="ARBA00005102"/>
    </source>
</evidence>
<feature type="domain" description="Acyl-CoA oxidase/dehydrogenase middle" evidence="12">
    <location>
        <begin position="123"/>
        <end position="218"/>
    </location>
</feature>
<dbReference type="RefSeq" id="WP_248633526.1">
    <property type="nucleotide sequence ID" value="NZ_JALPTH010000009.1"/>
</dbReference>
<dbReference type="EMBL" id="JALPTH010000009">
    <property type="protein sequence ID" value="MCK8678018.1"/>
    <property type="molecule type" value="Genomic_DNA"/>
</dbReference>
<evidence type="ECO:0000256" key="7">
    <source>
        <dbReference type="ARBA" id="ARBA00037085"/>
    </source>
</evidence>
<evidence type="ECO:0000256" key="5">
    <source>
        <dbReference type="ARBA" id="ARBA00022827"/>
    </source>
</evidence>
<dbReference type="InterPro" id="IPR036250">
    <property type="entry name" value="AcylCo_DH-like_C"/>
</dbReference>
<dbReference type="PANTHER" id="PTHR48083:SF20">
    <property type="entry name" value="LONG-CHAIN SPECIFIC ACYL-COA DEHYDROGENASE, MITOCHONDRIAL"/>
    <property type="match status" value="1"/>
</dbReference>
<dbReference type="SUPFAM" id="SSF47203">
    <property type="entry name" value="Acyl-CoA dehydrogenase C-terminal domain-like"/>
    <property type="match status" value="1"/>
</dbReference>
<dbReference type="SUPFAM" id="SSF56645">
    <property type="entry name" value="Acyl-CoA dehydrogenase NM domain-like"/>
    <property type="match status" value="1"/>
</dbReference>
<dbReference type="Pfam" id="PF02771">
    <property type="entry name" value="Acyl-CoA_dh_N"/>
    <property type="match status" value="1"/>
</dbReference>
<dbReference type="InterPro" id="IPR037069">
    <property type="entry name" value="AcylCoA_DH/ox_N_sf"/>
</dbReference>
<comment type="caution">
    <text evidence="14">The sequence shown here is derived from an EMBL/GenBank/DDBJ whole genome shotgun (WGS) entry which is preliminary data.</text>
</comment>
<dbReference type="Gene3D" id="1.20.140.10">
    <property type="entry name" value="Butyryl-CoA Dehydrogenase, subunit A, domain 3"/>
    <property type="match status" value="1"/>
</dbReference>
<gene>
    <name evidence="14" type="ORF">M1O15_11550</name>
</gene>
<dbReference type="PROSITE" id="PS00073">
    <property type="entry name" value="ACYL_COA_DH_2"/>
    <property type="match status" value="1"/>
</dbReference>
<dbReference type="Proteomes" id="UP001522868">
    <property type="component" value="Unassembled WGS sequence"/>
</dbReference>
<organism evidence="14 15">
    <name type="scientific">Streptomyces lichenis</name>
    <dbReference type="NCBI Taxonomy" id="2306967"/>
    <lineage>
        <taxon>Bacteria</taxon>
        <taxon>Bacillati</taxon>
        <taxon>Actinomycetota</taxon>
        <taxon>Actinomycetes</taxon>
        <taxon>Kitasatosporales</taxon>
        <taxon>Streptomycetaceae</taxon>
        <taxon>Streptomyces</taxon>
    </lineage>
</organism>
<evidence type="ECO:0000259" key="11">
    <source>
        <dbReference type="Pfam" id="PF00441"/>
    </source>
</evidence>
<proteinExistence type="inferred from homology"/>
<evidence type="ECO:0000256" key="1">
    <source>
        <dbReference type="ARBA" id="ARBA00001974"/>
    </source>
</evidence>
<dbReference type="PROSITE" id="PS00072">
    <property type="entry name" value="ACYL_COA_DH_1"/>
    <property type="match status" value="1"/>
</dbReference>
<comment type="pathway">
    <text evidence="2">Siderophore biosynthesis; mycobactin biosynthesis.</text>
</comment>
<evidence type="ECO:0000256" key="10">
    <source>
        <dbReference type="RuleBase" id="RU362125"/>
    </source>
</evidence>
<comment type="cofactor">
    <cofactor evidence="1 10">
        <name>FAD</name>
        <dbReference type="ChEBI" id="CHEBI:57692"/>
    </cofactor>
</comment>
<name>A0ABT0I9N5_9ACTN</name>
<evidence type="ECO:0000256" key="3">
    <source>
        <dbReference type="ARBA" id="ARBA00009347"/>
    </source>
</evidence>
<dbReference type="InterPro" id="IPR006089">
    <property type="entry name" value="Acyl-CoA_DH_CS"/>
</dbReference>
<reference evidence="14 15" key="1">
    <citation type="submission" date="2022-04" db="EMBL/GenBank/DDBJ databases">
        <title>Streptomyces sp. nov. LCR6-01 isolated from Lichen of Dirinaria sp.</title>
        <authorList>
            <person name="Kanchanasin P."/>
            <person name="Tanasupawat S."/>
            <person name="Phongsopitanun W."/>
        </authorList>
    </citation>
    <scope>NUCLEOTIDE SEQUENCE [LARGE SCALE GENOMIC DNA]</scope>
    <source>
        <strain evidence="14 15">LCR6-01</strain>
    </source>
</reference>
<dbReference type="PANTHER" id="PTHR48083">
    <property type="entry name" value="MEDIUM-CHAIN SPECIFIC ACYL-COA DEHYDROGENASE, MITOCHONDRIAL-RELATED"/>
    <property type="match status" value="1"/>
</dbReference>
<dbReference type="InterPro" id="IPR009100">
    <property type="entry name" value="AcylCoA_DH/oxidase_NM_dom_sf"/>
</dbReference>
<comment type="function">
    <text evidence="7">Catalyzes the dehydrogenation at the alpha-beta position of ACP-bound acyl chains. This results in the introduction of a double bond in the lipidic chain, which is further transferred to the epsilon-amino group of lysine residue in the mycobactin core by MbtK.</text>
</comment>
<dbReference type="Pfam" id="PF02770">
    <property type="entry name" value="Acyl-CoA_dh_M"/>
    <property type="match status" value="1"/>
</dbReference>
<comment type="similarity">
    <text evidence="3 10">Belongs to the acyl-CoA dehydrogenase family.</text>
</comment>
<evidence type="ECO:0000259" key="13">
    <source>
        <dbReference type="Pfam" id="PF02771"/>
    </source>
</evidence>
<dbReference type="Gene3D" id="2.40.110.10">
    <property type="entry name" value="Butyryl-CoA Dehydrogenase, subunit A, domain 2"/>
    <property type="match status" value="1"/>
</dbReference>
<keyword evidence="5 10" id="KW-0274">FAD</keyword>
<keyword evidence="4 10" id="KW-0285">Flavoprotein</keyword>
<evidence type="ECO:0000256" key="6">
    <source>
        <dbReference type="ARBA" id="ARBA00023002"/>
    </source>
</evidence>
<evidence type="ECO:0000259" key="12">
    <source>
        <dbReference type="Pfam" id="PF02770"/>
    </source>
</evidence>
<feature type="domain" description="Acyl-CoA dehydrogenase/oxidase N-terminal" evidence="13">
    <location>
        <begin position="7"/>
        <end position="119"/>
    </location>
</feature>
<evidence type="ECO:0000256" key="8">
    <source>
        <dbReference type="ARBA" id="ARBA00040394"/>
    </source>
</evidence>
<evidence type="ECO:0000256" key="4">
    <source>
        <dbReference type="ARBA" id="ARBA00022630"/>
    </source>
</evidence>
<dbReference type="InterPro" id="IPR009075">
    <property type="entry name" value="AcylCo_DH/oxidase_C"/>
</dbReference>
<evidence type="ECO:0000313" key="15">
    <source>
        <dbReference type="Proteomes" id="UP001522868"/>
    </source>
</evidence>
<keyword evidence="15" id="KW-1185">Reference proteome</keyword>
<accession>A0ABT0I9N5</accession>
<protein>
    <recommendedName>
        <fullName evidence="8">Acyl-[acyl-carrier-protein] dehydrogenase MbtN</fullName>
    </recommendedName>
    <alternativeName>
        <fullName evidence="9">Mycobactin synthase protein N</fullName>
    </alternativeName>
</protein>